<evidence type="ECO:0000256" key="20">
    <source>
        <dbReference type="PIRSR" id="PIRSR017689-50"/>
    </source>
</evidence>
<dbReference type="NCBIfam" id="TIGR03531">
    <property type="entry name" value="selenium_SpcS"/>
    <property type="match status" value="1"/>
</dbReference>
<dbReference type="Pfam" id="PF05889">
    <property type="entry name" value="SepSecS"/>
    <property type="match status" value="2"/>
</dbReference>
<dbReference type="EMBL" id="JBJKFK010000386">
    <property type="protein sequence ID" value="KAL3317411.1"/>
    <property type="molecule type" value="Genomic_DNA"/>
</dbReference>
<evidence type="ECO:0000256" key="2">
    <source>
        <dbReference type="ARBA" id="ARBA00002552"/>
    </source>
</evidence>
<keyword evidence="8 18" id="KW-0808">Transferase</keyword>
<comment type="subunit">
    <text evidence="13">Homotetramer formed by a catalytic dimer and a non-catalytic dimer serving as a binding platform that orients tRNASec for catalysis. Each tetramer binds the CCA ends of two tRNAs which point to the active sites of the catalytic dimer.</text>
</comment>
<dbReference type="InterPro" id="IPR015421">
    <property type="entry name" value="PyrdxlP-dep_Trfase_major"/>
</dbReference>
<dbReference type="InterPro" id="IPR008829">
    <property type="entry name" value="SepSecS/SepCysS"/>
</dbReference>
<dbReference type="GO" id="GO:0098621">
    <property type="term" value="F:O-phosphoseryl-tRNA(Sec) selenium transferase activity"/>
    <property type="evidence" value="ECO:0007669"/>
    <property type="project" value="UniProtKB-EC"/>
</dbReference>
<comment type="catalytic activity">
    <reaction evidence="17 18">
        <text>O-phospho-L-seryl-tRNA(Sec) + selenophosphate + H2O = L-selenocysteinyl-tRNA(Sec) + 2 phosphate</text>
        <dbReference type="Rhea" id="RHEA:25041"/>
        <dbReference type="Rhea" id="RHEA-COMP:9743"/>
        <dbReference type="Rhea" id="RHEA-COMP:9947"/>
        <dbReference type="ChEBI" id="CHEBI:15377"/>
        <dbReference type="ChEBI" id="CHEBI:16144"/>
        <dbReference type="ChEBI" id="CHEBI:43474"/>
        <dbReference type="ChEBI" id="CHEBI:78551"/>
        <dbReference type="ChEBI" id="CHEBI:78573"/>
        <dbReference type="EC" id="2.9.1.2"/>
    </reaction>
</comment>
<evidence type="ECO:0000256" key="18">
    <source>
        <dbReference type="PIRNR" id="PIRNR017689"/>
    </source>
</evidence>
<comment type="caution">
    <text evidence="21">The sequence shown here is derived from an EMBL/GenBank/DDBJ whole genome shotgun (WGS) entry which is preliminary data.</text>
</comment>
<feature type="binding site" evidence="19">
    <location>
        <position position="249"/>
    </location>
    <ligand>
        <name>tRNA</name>
        <dbReference type="ChEBI" id="CHEBI:17843"/>
    </ligand>
</feature>
<evidence type="ECO:0000313" key="21">
    <source>
        <dbReference type="EMBL" id="KAL3317411.1"/>
    </source>
</evidence>
<feature type="binding site" evidence="19">
    <location>
        <position position="101"/>
    </location>
    <ligand>
        <name>substrate</name>
    </ligand>
</feature>
<evidence type="ECO:0000256" key="17">
    <source>
        <dbReference type="ARBA" id="ARBA00048808"/>
    </source>
</evidence>
<evidence type="ECO:0000256" key="7">
    <source>
        <dbReference type="ARBA" id="ARBA00022555"/>
    </source>
</evidence>
<dbReference type="EC" id="2.9.1.2" evidence="5 18"/>
<dbReference type="Proteomes" id="UP001626550">
    <property type="component" value="Unassembled WGS sequence"/>
</dbReference>
<dbReference type="SUPFAM" id="SSF53383">
    <property type="entry name" value="PLP-dependent transferases"/>
    <property type="match status" value="1"/>
</dbReference>
<feature type="binding site" evidence="19">
    <location>
        <position position="78"/>
    </location>
    <ligand>
        <name>pyridoxal 5'-phosphate</name>
        <dbReference type="ChEBI" id="CHEBI:597326"/>
    </ligand>
</feature>
<comment type="function">
    <text evidence="2 18">Converts O-phosphoseryl-tRNA(Sec) to selenocysteinyl-tRNA(Sec) required for selenoprotein biosynthesis.</text>
</comment>
<comment type="cofactor">
    <cofactor evidence="1 18 20">
        <name>pyridoxal 5'-phosphate</name>
        <dbReference type="ChEBI" id="CHEBI:597326"/>
    </cofactor>
</comment>
<dbReference type="GO" id="GO:0006412">
    <property type="term" value="P:translation"/>
    <property type="evidence" value="ECO:0007669"/>
    <property type="project" value="UniProtKB-UniRule"/>
</dbReference>
<keyword evidence="7 18" id="KW-0820">tRNA-binding</keyword>
<evidence type="ECO:0000256" key="10">
    <source>
        <dbReference type="ARBA" id="ARBA00022898"/>
    </source>
</evidence>
<dbReference type="PIRSF" id="PIRSF017689">
    <property type="entry name" value="SepSecS"/>
    <property type="match status" value="1"/>
</dbReference>
<evidence type="ECO:0000313" key="22">
    <source>
        <dbReference type="Proteomes" id="UP001626550"/>
    </source>
</evidence>
<evidence type="ECO:0000256" key="11">
    <source>
        <dbReference type="ARBA" id="ARBA00022917"/>
    </source>
</evidence>
<evidence type="ECO:0000256" key="3">
    <source>
        <dbReference type="ARBA" id="ARBA00004822"/>
    </source>
</evidence>
<keyword evidence="11 18" id="KW-0648">Protein biosynthesis</keyword>
<dbReference type="PANTHER" id="PTHR12944">
    <property type="entry name" value="SOLUBLE LIVER ANTIGEN/LIVER PANCREAS ANTIGEN"/>
    <property type="match status" value="1"/>
</dbReference>
<dbReference type="PANTHER" id="PTHR12944:SF2">
    <property type="entry name" value="O-PHOSPHOSERYL-TRNA(SEC) SELENIUM TRANSFERASE"/>
    <property type="match status" value="1"/>
</dbReference>
<dbReference type="AlphaFoldDB" id="A0ABD2QF81"/>
<feature type="modified residue" description="N6-(pyridoxal phosphate)lysine" evidence="20">
    <location>
        <position position="263"/>
    </location>
</feature>
<keyword evidence="10 18" id="KW-0663">Pyridoxal phosphate</keyword>
<feature type="binding site" evidence="19">
    <location>
        <position position="292"/>
    </location>
    <ligand>
        <name>substrate</name>
    </ligand>
</feature>
<evidence type="ECO:0000256" key="9">
    <source>
        <dbReference type="ARBA" id="ARBA00022884"/>
    </source>
</evidence>
<feature type="binding site" evidence="19">
    <location>
        <position position="108"/>
    </location>
    <ligand>
        <name>substrate</name>
    </ligand>
</feature>
<feature type="site" description="May act as a substrate filter by repelling compounds with a negatively charged alpha-carboxylate" evidence="20">
    <location>
        <position position="77"/>
    </location>
</feature>
<protein>
    <recommendedName>
        <fullName evidence="6 18">O-phosphoseryl-tRNA(Sec) selenium transferase</fullName>
        <ecNumber evidence="5 18">2.9.1.2</ecNumber>
    </recommendedName>
    <alternativeName>
        <fullName evidence="14 18">Selenocysteine synthase</fullName>
    </alternativeName>
    <alternativeName>
        <fullName evidence="15 18">Selenocysteinyl-tRNA(Sec) synthase</fullName>
    </alternativeName>
    <alternativeName>
        <fullName evidence="16 18">Sep-tRNA:Sec-tRNA synthase</fullName>
    </alternativeName>
</protein>
<evidence type="ECO:0000256" key="13">
    <source>
        <dbReference type="ARBA" id="ARBA00026053"/>
    </source>
</evidence>
<comment type="similarity">
    <text evidence="4 18">Belongs to the SepSecS family.</text>
</comment>
<evidence type="ECO:0000256" key="15">
    <source>
        <dbReference type="ARBA" id="ARBA00032048"/>
    </source>
</evidence>
<gene>
    <name evidence="21" type="ORF">Ciccas_003934</name>
</gene>
<proteinExistence type="inferred from homology"/>
<dbReference type="Gene3D" id="3.40.640.10">
    <property type="entry name" value="Type I PLP-dependent aspartate aminotransferase-like (Major domain)"/>
    <property type="match status" value="2"/>
</dbReference>
<keyword evidence="18" id="KW-0963">Cytoplasm</keyword>
<evidence type="ECO:0000256" key="16">
    <source>
        <dbReference type="ARBA" id="ARBA00032693"/>
    </source>
</evidence>
<reference evidence="21 22" key="1">
    <citation type="submission" date="2024-11" db="EMBL/GenBank/DDBJ databases">
        <title>Adaptive evolution of stress response genes in parasites aligns with host niche diversity.</title>
        <authorList>
            <person name="Hahn C."/>
            <person name="Resl P."/>
        </authorList>
    </citation>
    <scope>NUCLEOTIDE SEQUENCE [LARGE SCALE GENOMIC DNA]</scope>
    <source>
        <strain evidence="21">EGGRZ-B1_66</strain>
        <tissue evidence="21">Body</tissue>
    </source>
</reference>
<name>A0ABD2QF81_9PLAT</name>
<evidence type="ECO:0000256" key="6">
    <source>
        <dbReference type="ARBA" id="ARBA00021963"/>
    </source>
</evidence>
<feature type="binding site" evidence="19">
    <location>
        <position position="100"/>
    </location>
    <ligand>
        <name>substrate</name>
    </ligand>
</feature>
<feature type="binding site" evidence="19">
    <location>
        <position position="448"/>
    </location>
    <ligand>
        <name>tRNA</name>
        <dbReference type="ChEBI" id="CHEBI:17843"/>
    </ligand>
</feature>
<keyword evidence="9 18" id="KW-0694">RNA-binding</keyword>
<evidence type="ECO:0000256" key="14">
    <source>
        <dbReference type="ARBA" id="ARBA00030669"/>
    </source>
</evidence>
<comment type="pathway">
    <text evidence="3 18">Aminoacyl-tRNA biosynthesis; selenocysteinyl-tRNA(Sec) biosynthesis; selenocysteinyl-tRNA(Sec) from L-seryl-tRNA(Sec) (archaeal/eukaryal route): step 2/2.</text>
</comment>
<evidence type="ECO:0000256" key="12">
    <source>
        <dbReference type="ARBA" id="ARBA00023266"/>
    </source>
</evidence>
<dbReference type="GO" id="GO:0000049">
    <property type="term" value="F:tRNA binding"/>
    <property type="evidence" value="ECO:0007669"/>
    <property type="project" value="UniProtKB-UniRule"/>
</dbReference>
<keyword evidence="12 18" id="KW-0711">Selenium</keyword>
<sequence length="457" mass="50740">MFNDEIWTKEDAKKLLSDTYCSRSFERLKASNDKFSIILNEGTLPLKGFSALEIKSLLHNLAFADSNNWVNNVGVGEREGRIYSSLVRERHFNFSHGIGRSGDLTAIQPKAPGSSLMNQLTNRLVLDLLRKSGCTEAVNAFISPMATGMTLTLCLQALRNHLGHRKRFIIWPRIDQKSCFKCIIAAGLVPVPVELKSSQTTDELITDLDAIEKAICDPLSYLKANFPEFNQEPGESSSECVNACGELAKKTSVDLLFVQSTDKNLMVPVGGAIISGFEAKLMRAVAETYPGRATGTATMDVFITLLELGQQGWTDLCQKREKCFVYFQERLSDLSQRYGLRLMNTAANPISMAISFESLVEKDMKRKLTLLGSHLFTQGCSGVRVVIPADEGSGRESTIAGYKFSGYGSHSNEYREPYLNVASAIGQEETEIDDFCDKFEKALRKIFKTKSHSISIE</sequence>
<evidence type="ECO:0000256" key="19">
    <source>
        <dbReference type="PIRSR" id="PIRSR017689-1"/>
    </source>
</evidence>
<evidence type="ECO:0000256" key="8">
    <source>
        <dbReference type="ARBA" id="ARBA00022679"/>
    </source>
</evidence>
<evidence type="ECO:0000256" key="1">
    <source>
        <dbReference type="ARBA" id="ARBA00001933"/>
    </source>
</evidence>
<dbReference type="GO" id="GO:0005737">
    <property type="term" value="C:cytoplasm"/>
    <property type="evidence" value="ECO:0007669"/>
    <property type="project" value="UniProtKB-SubCell"/>
</dbReference>
<dbReference type="InterPro" id="IPR019872">
    <property type="entry name" value="Sec-tRNA_Se_transferase"/>
</dbReference>
<keyword evidence="22" id="KW-1185">Reference proteome</keyword>
<comment type="subcellular location">
    <subcellularLocation>
        <location evidence="18">Cytoplasm</location>
    </subcellularLocation>
</comment>
<organism evidence="21 22">
    <name type="scientific">Cichlidogyrus casuarinus</name>
    <dbReference type="NCBI Taxonomy" id="1844966"/>
    <lineage>
        <taxon>Eukaryota</taxon>
        <taxon>Metazoa</taxon>
        <taxon>Spiralia</taxon>
        <taxon>Lophotrochozoa</taxon>
        <taxon>Platyhelminthes</taxon>
        <taxon>Monogenea</taxon>
        <taxon>Monopisthocotylea</taxon>
        <taxon>Dactylogyridea</taxon>
        <taxon>Ancyrocephalidae</taxon>
        <taxon>Cichlidogyrus</taxon>
    </lineage>
</organism>
<evidence type="ECO:0000256" key="4">
    <source>
        <dbReference type="ARBA" id="ARBA00007037"/>
    </source>
</evidence>
<evidence type="ECO:0000256" key="5">
    <source>
        <dbReference type="ARBA" id="ARBA00012464"/>
    </source>
</evidence>
<dbReference type="InterPro" id="IPR015424">
    <property type="entry name" value="PyrdxlP-dep_Trfase"/>
</dbReference>
<accession>A0ABD2QF81</accession>
<dbReference type="GO" id="GO:0001717">
    <property type="term" value="P:conversion of seryl-tRNAsec to selenocys-tRNAsec"/>
    <property type="evidence" value="ECO:0007669"/>
    <property type="project" value="UniProtKB-UniRule"/>
</dbReference>